<feature type="chain" id="PRO_5022064639" evidence="1">
    <location>
        <begin position="21"/>
        <end position="459"/>
    </location>
</feature>
<gene>
    <name evidence="3" type="ORF">FHW37_102748</name>
</gene>
<name>A0A561R3A9_9HYPH</name>
<dbReference type="SUPFAM" id="SSF53474">
    <property type="entry name" value="alpha/beta-Hydrolases"/>
    <property type="match status" value="2"/>
</dbReference>
<dbReference type="RefSeq" id="WP_186458199.1">
    <property type="nucleotide sequence ID" value="NZ_VIWP01000002.1"/>
</dbReference>
<dbReference type="InterPro" id="IPR011225">
    <property type="entry name" value="IV_sec_VirJ"/>
</dbReference>
<evidence type="ECO:0000313" key="4">
    <source>
        <dbReference type="Proteomes" id="UP000320653"/>
    </source>
</evidence>
<accession>A0A561R3A9</accession>
<dbReference type="InterPro" id="IPR029058">
    <property type="entry name" value="AB_hydrolase_fold"/>
</dbReference>
<sequence>MKLLPIIVGCLTIASFVANADCETYSELASLPTSLIAYPDENASGIVILLSDEDGWTDDEEDMSDALVAEGAVVVGVDLPDYYASLSAEERDCLYLVSDIEEISRRIHRDRNMPIYHQPLVAGIGAGGALALAIAAQTPPSTIAGTLAINPKADIALQKILCTPAKKTPVEGGMAYGLTDGPLPNPVRVVFGPQADEAGRAHVGELRAAHADIETADAATDPGTAVTAPELLLRDLVVMLRHQRDASTPLDLPIIPLDTVAAHDTMAIIYSGDGGWRDIDRKLAAYLVEDGIPVVGVDALRYFWTEKGPEATAADLSRIIDTYRKRYRVGHVVLIGYSFGANILPATYRALPEADRKMVSLISLLALSHQADFEIAVTGWLGYAGAGKHGDPVEDLKAIEPFKIQCVYGIKEEDTACPDVQAIAGAQVLARNGGHHFDGDYKAIERLIVERLKTLVAVN</sequence>
<feature type="domain" description="Bacterial virulence" evidence="2">
    <location>
        <begin position="264"/>
        <end position="454"/>
    </location>
</feature>
<reference evidence="3 4" key="1">
    <citation type="submission" date="2019-06" db="EMBL/GenBank/DDBJ databases">
        <title>Sorghum-associated microbial communities from plants grown in Nebraska, USA.</title>
        <authorList>
            <person name="Schachtman D."/>
        </authorList>
    </citation>
    <scope>NUCLEOTIDE SEQUENCE [LARGE SCALE GENOMIC DNA]</scope>
    <source>
        <strain evidence="3 4">1225</strain>
    </source>
</reference>
<keyword evidence="4" id="KW-1185">Reference proteome</keyword>
<dbReference type="PIRSF" id="PIRSF029063">
    <property type="entry name" value="IV_sec_VirJ"/>
    <property type="match status" value="1"/>
</dbReference>
<evidence type="ECO:0000259" key="2">
    <source>
        <dbReference type="Pfam" id="PF06057"/>
    </source>
</evidence>
<dbReference type="InterPro" id="IPR010333">
    <property type="entry name" value="VirJ"/>
</dbReference>
<keyword evidence="1" id="KW-0732">Signal</keyword>
<evidence type="ECO:0000313" key="3">
    <source>
        <dbReference type="EMBL" id="TWF57108.1"/>
    </source>
</evidence>
<feature type="signal peptide" evidence="1">
    <location>
        <begin position="1"/>
        <end position="20"/>
    </location>
</feature>
<evidence type="ECO:0000256" key="1">
    <source>
        <dbReference type="SAM" id="SignalP"/>
    </source>
</evidence>
<protein>
    <submittedName>
        <fullName evidence="3">Type IV secretory pathway VirJ component</fullName>
    </submittedName>
</protein>
<proteinExistence type="predicted"/>
<organism evidence="3 4">
    <name type="scientific">Neorhizobium alkalisoli</name>
    <dbReference type="NCBI Taxonomy" id="528178"/>
    <lineage>
        <taxon>Bacteria</taxon>
        <taxon>Pseudomonadati</taxon>
        <taxon>Pseudomonadota</taxon>
        <taxon>Alphaproteobacteria</taxon>
        <taxon>Hyphomicrobiales</taxon>
        <taxon>Rhizobiaceae</taxon>
        <taxon>Rhizobium/Agrobacterium group</taxon>
        <taxon>Neorhizobium</taxon>
    </lineage>
</organism>
<dbReference type="Proteomes" id="UP000320653">
    <property type="component" value="Unassembled WGS sequence"/>
</dbReference>
<dbReference type="Pfam" id="PF06057">
    <property type="entry name" value="VirJ"/>
    <property type="match status" value="1"/>
</dbReference>
<dbReference type="Gene3D" id="3.40.50.1820">
    <property type="entry name" value="alpha/beta hydrolase"/>
    <property type="match status" value="2"/>
</dbReference>
<dbReference type="AlphaFoldDB" id="A0A561R3A9"/>
<comment type="caution">
    <text evidence="3">The sequence shown here is derived from an EMBL/GenBank/DDBJ whole genome shotgun (WGS) entry which is preliminary data.</text>
</comment>
<dbReference type="EMBL" id="VIWP01000002">
    <property type="protein sequence ID" value="TWF57108.1"/>
    <property type="molecule type" value="Genomic_DNA"/>
</dbReference>